<evidence type="ECO:0000313" key="13">
    <source>
        <dbReference type="Proteomes" id="UP001174909"/>
    </source>
</evidence>
<feature type="region of interest" description="Disordered" evidence="10">
    <location>
        <begin position="1"/>
        <end position="30"/>
    </location>
</feature>
<dbReference type="InterPro" id="IPR016024">
    <property type="entry name" value="ARM-type_fold"/>
</dbReference>
<evidence type="ECO:0000313" key="12">
    <source>
        <dbReference type="EMBL" id="CAI7998324.1"/>
    </source>
</evidence>
<comment type="similarity">
    <text evidence="3">Belongs to the XPO2/CSE1 family.</text>
</comment>
<dbReference type="SMART" id="SM00913">
    <property type="entry name" value="IBN_N"/>
    <property type="match status" value="1"/>
</dbReference>
<evidence type="ECO:0000256" key="4">
    <source>
        <dbReference type="ARBA" id="ARBA00018945"/>
    </source>
</evidence>
<keyword evidence="7" id="KW-0653">Protein transport</keyword>
<evidence type="ECO:0000256" key="8">
    <source>
        <dbReference type="ARBA" id="ARBA00023242"/>
    </source>
</evidence>
<dbReference type="EMBL" id="CASHTH010000344">
    <property type="protein sequence ID" value="CAI7998324.1"/>
    <property type="molecule type" value="Genomic_DNA"/>
</dbReference>
<dbReference type="Gene3D" id="1.25.10.10">
    <property type="entry name" value="Leucine-rich Repeat Variant"/>
    <property type="match status" value="1"/>
</dbReference>
<dbReference type="PANTHER" id="PTHR10997">
    <property type="entry name" value="IMPORTIN-7, 8, 11"/>
    <property type="match status" value="1"/>
</dbReference>
<dbReference type="Pfam" id="PF03810">
    <property type="entry name" value="IBN_N"/>
    <property type="match status" value="1"/>
</dbReference>
<evidence type="ECO:0000256" key="9">
    <source>
        <dbReference type="ARBA" id="ARBA00030693"/>
    </source>
</evidence>
<keyword evidence="5" id="KW-0813">Transport</keyword>
<evidence type="ECO:0000256" key="1">
    <source>
        <dbReference type="ARBA" id="ARBA00004123"/>
    </source>
</evidence>
<evidence type="ECO:0000256" key="10">
    <source>
        <dbReference type="SAM" id="MobiDB-lite"/>
    </source>
</evidence>
<dbReference type="Pfam" id="PF08506">
    <property type="entry name" value="Cse1"/>
    <property type="match status" value="1"/>
</dbReference>
<feature type="non-terminal residue" evidence="12">
    <location>
        <position position="699"/>
    </location>
</feature>
<keyword evidence="13" id="KW-1185">Reference proteome</keyword>
<keyword evidence="6" id="KW-0963">Cytoplasm</keyword>
<proteinExistence type="inferred from homology"/>
<comment type="caution">
    <text evidence="12">The sequence shown here is derived from an EMBL/GenBank/DDBJ whole genome shotgun (WGS) entry which is preliminary data.</text>
</comment>
<dbReference type="PROSITE" id="PS50166">
    <property type="entry name" value="IMPORTIN_B_NT"/>
    <property type="match status" value="1"/>
</dbReference>
<dbReference type="AlphaFoldDB" id="A0AA35R0D1"/>
<dbReference type="InterPro" id="IPR011989">
    <property type="entry name" value="ARM-like"/>
</dbReference>
<dbReference type="GO" id="GO:0031267">
    <property type="term" value="F:small GTPase binding"/>
    <property type="evidence" value="ECO:0007669"/>
    <property type="project" value="InterPro"/>
</dbReference>
<feature type="region of interest" description="Disordered" evidence="10">
    <location>
        <begin position="663"/>
        <end position="699"/>
    </location>
</feature>
<dbReference type="GO" id="GO:0006606">
    <property type="term" value="P:protein import into nucleus"/>
    <property type="evidence" value="ECO:0007669"/>
    <property type="project" value="TreeGrafter"/>
</dbReference>
<name>A0AA35R0D1_GEOBA</name>
<evidence type="ECO:0000259" key="11">
    <source>
        <dbReference type="PROSITE" id="PS50166"/>
    </source>
</evidence>
<feature type="domain" description="Importin N-terminal" evidence="11">
    <location>
        <begin position="74"/>
        <end position="148"/>
    </location>
</feature>
<dbReference type="GO" id="GO:0006611">
    <property type="term" value="P:protein export from nucleus"/>
    <property type="evidence" value="ECO:0007669"/>
    <property type="project" value="TreeGrafter"/>
</dbReference>
<organism evidence="12 13">
    <name type="scientific">Geodia barretti</name>
    <name type="common">Barrett's horny sponge</name>
    <dbReference type="NCBI Taxonomy" id="519541"/>
    <lineage>
        <taxon>Eukaryota</taxon>
        <taxon>Metazoa</taxon>
        <taxon>Porifera</taxon>
        <taxon>Demospongiae</taxon>
        <taxon>Heteroscleromorpha</taxon>
        <taxon>Tetractinellida</taxon>
        <taxon>Astrophorina</taxon>
        <taxon>Geodiidae</taxon>
        <taxon>Geodia</taxon>
    </lineage>
</organism>
<accession>A0AA35R0D1</accession>
<dbReference type="InterPro" id="IPR013713">
    <property type="entry name" value="XPO2_central"/>
</dbReference>
<dbReference type="InterPro" id="IPR005043">
    <property type="entry name" value="XPO2_C"/>
</dbReference>
<reference evidence="12" key="1">
    <citation type="submission" date="2023-03" db="EMBL/GenBank/DDBJ databases">
        <authorList>
            <person name="Steffen K."/>
            <person name="Cardenas P."/>
        </authorList>
    </citation>
    <scope>NUCLEOTIDE SEQUENCE</scope>
</reference>
<protein>
    <recommendedName>
        <fullName evidence="4">Exportin-2</fullName>
    </recommendedName>
    <alternativeName>
        <fullName evidence="9">Importin-alpha re-exporter</fullName>
    </alternativeName>
</protein>
<evidence type="ECO:0000256" key="2">
    <source>
        <dbReference type="ARBA" id="ARBA00004496"/>
    </source>
</evidence>
<dbReference type="SUPFAM" id="SSF48371">
    <property type="entry name" value="ARM repeat"/>
    <property type="match status" value="1"/>
</dbReference>
<dbReference type="GO" id="GO:0005049">
    <property type="term" value="F:nuclear export signal receptor activity"/>
    <property type="evidence" value="ECO:0007669"/>
    <property type="project" value="TreeGrafter"/>
</dbReference>
<feature type="compositionally biased region" description="Polar residues" evidence="10">
    <location>
        <begin position="11"/>
        <end position="20"/>
    </location>
</feature>
<dbReference type="InterPro" id="IPR001494">
    <property type="entry name" value="Importin-beta_N"/>
</dbReference>
<comment type="subcellular location">
    <subcellularLocation>
        <location evidence="2">Cytoplasm</location>
    </subcellularLocation>
    <subcellularLocation>
        <location evidence="1">Nucleus</location>
    </subcellularLocation>
</comment>
<dbReference type="Proteomes" id="UP001174909">
    <property type="component" value="Unassembled WGS sequence"/>
</dbReference>
<keyword evidence="8" id="KW-0539">Nucleus</keyword>
<evidence type="ECO:0000256" key="6">
    <source>
        <dbReference type="ARBA" id="ARBA00022490"/>
    </source>
</evidence>
<sequence>HAHAGHYLEQNADSAQPSSGQLGGDPGTGNEHLSVTSGLRLIVGKMQATPENLQGLAGYLNQTLSTDFNVRKPAEKYLEQLEGTENYALLLLQLADMESADMTIRLAAAINFKNFVKRNWRVVPDEANRVSNTDRAAIKKNIVGLMLKTPDVVQRQLSDAITIIGREDFPNNWQGLLQEMVEHFRGGDFHKINGVLRTAHSLTRRYRHEFKSQELWVEIKFVLDSFATPFSELFQSTMQLASQHAQNPPALKVLFSSLLLICKTFMSLTSQELPDHFAEKNLEPWMAHFHTLLTTDNKLLETDSDEEPGPLELVKAQICEIVAMFAQKYDEDFESYVQNFVQSIWTLLVTTDTKPKHDLLVSGALEFLASVCERQCYKELFSNESTLTSICEKVIVPNMYFREADEELFEDNPEEYVRRDLEGSDVGTRRYSACNLVRGLCRFFEGQVIGIFSGYIAVMLQQYERDPGKNWKAKDAALYLIAAIAMRSKTTKHGITKTSELVNVPDILRSQCIAELQKPDIMSQPILRADAIRFITTFRSTLPKDLLVSCLPLVAVHLKSPSHVVHTYAAHCIEKMLVLRDAEKAPVVALSQLQPLFRTIAESLLGIFKLQGSDLNEYAMKCLLRCMSAMQDHLAPFAESLLVNLQGNWPKLARTQANPTLITTSLRPCPASSETPARRTNNGPKNSRAPSFPSWRVYS</sequence>
<evidence type="ECO:0000256" key="5">
    <source>
        <dbReference type="ARBA" id="ARBA00022448"/>
    </source>
</evidence>
<evidence type="ECO:0000256" key="3">
    <source>
        <dbReference type="ARBA" id="ARBA00008669"/>
    </source>
</evidence>
<feature type="compositionally biased region" description="Polar residues" evidence="10">
    <location>
        <begin position="663"/>
        <end position="689"/>
    </location>
</feature>
<dbReference type="GO" id="GO:0005635">
    <property type="term" value="C:nuclear envelope"/>
    <property type="evidence" value="ECO:0007669"/>
    <property type="project" value="TreeGrafter"/>
</dbReference>
<gene>
    <name evidence="12" type="ORF">GBAR_LOCUS2403</name>
</gene>
<dbReference type="PANTHER" id="PTHR10997:SF8">
    <property type="entry name" value="EXPORTIN-2"/>
    <property type="match status" value="1"/>
</dbReference>
<dbReference type="GO" id="GO:0005829">
    <property type="term" value="C:cytosol"/>
    <property type="evidence" value="ECO:0007669"/>
    <property type="project" value="TreeGrafter"/>
</dbReference>
<dbReference type="Pfam" id="PF03378">
    <property type="entry name" value="CAS_CSE1"/>
    <property type="match status" value="1"/>
</dbReference>
<evidence type="ECO:0000256" key="7">
    <source>
        <dbReference type="ARBA" id="ARBA00022927"/>
    </source>
</evidence>